<dbReference type="GO" id="GO:0016787">
    <property type="term" value="F:hydrolase activity"/>
    <property type="evidence" value="ECO:0007669"/>
    <property type="project" value="UniProtKB-KW"/>
</dbReference>
<evidence type="ECO:0000313" key="2">
    <source>
        <dbReference type="Proteomes" id="UP000325081"/>
    </source>
</evidence>
<name>A0A5A7QR99_STRAF</name>
<protein>
    <submittedName>
        <fullName evidence="1">Glycosyl hydrolase family 20</fullName>
    </submittedName>
</protein>
<gene>
    <name evidence="1" type="ORF">STAS_23492</name>
</gene>
<keyword evidence="1" id="KW-0378">Hydrolase</keyword>
<sequence>MPNRKATRKASSRGLSLVLHTIQDKEGKEDKYGRFEPDMVDYPGRCSGGRSVKQDGRIGGWSWAVLFRSGYFLSAMPFRLAVGSVEDTSPLHGEMAEASFLRRDRGGAPSVTAAVDSISTESVTADSSTTTDSVTRRADTSFFQRALILLHVQPIPPNQARKGRNAMMHNLRTHSRHIIIRLRDNIDELIKQGHSLSLLIVRKTRTQFDFLSLYPNSLKQSLP</sequence>
<comment type="caution">
    <text evidence="1">The sequence shown here is derived from an EMBL/GenBank/DDBJ whole genome shotgun (WGS) entry which is preliminary data.</text>
</comment>
<keyword evidence="2" id="KW-1185">Reference proteome</keyword>
<organism evidence="1 2">
    <name type="scientific">Striga asiatica</name>
    <name type="common">Asiatic witchweed</name>
    <name type="synonym">Buchnera asiatica</name>
    <dbReference type="NCBI Taxonomy" id="4170"/>
    <lineage>
        <taxon>Eukaryota</taxon>
        <taxon>Viridiplantae</taxon>
        <taxon>Streptophyta</taxon>
        <taxon>Embryophyta</taxon>
        <taxon>Tracheophyta</taxon>
        <taxon>Spermatophyta</taxon>
        <taxon>Magnoliopsida</taxon>
        <taxon>eudicotyledons</taxon>
        <taxon>Gunneridae</taxon>
        <taxon>Pentapetalae</taxon>
        <taxon>asterids</taxon>
        <taxon>lamiids</taxon>
        <taxon>Lamiales</taxon>
        <taxon>Orobanchaceae</taxon>
        <taxon>Buchnereae</taxon>
        <taxon>Striga</taxon>
    </lineage>
</organism>
<reference evidence="2" key="1">
    <citation type="journal article" date="2019" name="Curr. Biol.">
        <title>Genome Sequence of Striga asiatica Provides Insight into the Evolution of Plant Parasitism.</title>
        <authorList>
            <person name="Yoshida S."/>
            <person name="Kim S."/>
            <person name="Wafula E.K."/>
            <person name="Tanskanen J."/>
            <person name="Kim Y.M."/>
            <person name="Honaas L."/>
            <person name="Yang Z."/>
            <person name="Spallek T."/>
            <person name="Conn C.E."/>
            <person name="Ichihashi Y."/>
            <person name="Cheong K."/>
            <person name="Cui S."/>
            <person name="Der J.P."/>
            <person name="Gundlach H."/>
            <person name="Jiao Y."/>
            <person name="Hori C."/>
            <person name="Ishida J.K."/>
            <person name="Kasahara H."/>
            <person name="Kiba T."/>
            <person name="Kim M.S."/>
            <person name="Koo N."/>
            <person name="Laohavisit A."/>
            <person name="Lee Y.H."/>
            <person name="Lumba S."/>
            <person name="McCourt P."/>
            <person name="Mortimer J.C."/>
            <person name="Mutuku J.M."/>
            <person name="Nomura T."/>
            <person name="Sasaki-Sekimoto Y."/>
            <person name="Seto Y."/>
            <person name="Wang Y."/>
            <person name="Wakatake T."/>
            <person name="Sakakibara H."/>
            <person name="Demura T."/>
            <person name="Yamaguchi S."/>
            <person name="Yoneyama K."/>
            <person name="Manabe R.I."/>
            <person name="Nelson D.C."/>
            <person name="Schulman A.H."/>
            <person name="Timko M.P."/>
            <person name="dePamphilis C.W."/>
            <person name="Choi D."/>
            <person name="Shirasu K."/>
        </authorList>
    </citation>
    <scope>NUCLEOTIDE SEQUENCE [LARGE SCALE GENOMIC DNA]</scope>
    <source>
        <strain evidence="2">cv. UVA1</strain>
    </source>
</reference>
<accession>A0A5A7QR99</accession>
<dbReference type="EMBL" id="BKCP01007515">
    <property type="protein sequence ID" value="GER46451.1"/>
    <property type="molecule type" value="Genomic_DNA"/>
</dbReference>
<dbReference type="Proteomes" id="UP000325081">
    <property type="component" value="Unassembled WGS sequence"/>
</dbReference>
<proteinExistence type="predicted"/>
<dbReference type="AlphaFoldDB" id="A0A5A7QR99"/>
<evidence type="ECO:0000313" key="1">
    <source>
        <dbReference type="EMBL" id="GER46451.1"/>
    </source>
</evidence>